<name>A0ACB6R465_9PLEO</name>
<accession>A0ACB6R465</accession>
<proteinExistence type="predicted"/>
<evidence type="ECO:0000313" key="1">
    <source>
        <dbReference type="EMBL" id="KAF2473307.1"/>
    </source>
</evidence>
<dbReference type="Proteomes" id="UP000799755">
    <property type="component" value="Unassembled WGS sequence"/>
</dbReference>
<protein>
    <submittedName>
        <fullName evidence="1">Uncharacterized protein</fullName>
    </submittedName>
</protein>
<gene>
    <name evidence="1" type="ORF">BDR25DRAFT_352728</name>
</gene>
<keyword evidence="2" id="KW-1185">Reference proteome</keyword>
<reference evidence="1" key="1">
    <citation type="journal article" date="2020" name="Stud. Mycol.">
        <title>101 Dothideomycetes genomes: a test case for predicting lifestyles and emergence of pathogens.</title>
        <authorList>
            <person name="Haridas S."/>
            <person name="Albert R."/>
            <person name="Binder M."/>
            <person name="Bloem J."/>
            <person name="Labutti K."/>
            <person name="Salamov A."/>
            <person name="Andreopoulos B."/>
            <person name="Baker S."/>
            <person name="Barry K."/>
            <person name="Bills G."/>
            <person name="Bluhm B."/>
            <person name="Cannon C."/>
            <person name="Castanera R."/>
            <person name="Culley D."/>
            <person name="Daum C."/>
            <person name="Ezra D."/>
            <person name="Gonzalez J."/>
            <person name="Henrissat B."/>
            <person name="Kuo A."/>
            <person name="Liang C."/>
            <person name="Lipzen A."/>
            <person name="Lutzoni F."/>
            <person name="Magnuson J."/>
            <person name="Mondo S."/>
            <person name="Nolan M."/>
            <person name="Ohm R."/>
            <person name="Pangilinan J."/>
            <person name="Park H.-J."/>
            <person name="Ramirez L."/>
            <person name="Alfaro M."/>
            <person name="Sun H."/>
            <person name="Tritt A."/>
            <person name="Yoshinaga Y."/>
            <person name="Zwiers L.-H."/>
            <person name="Turgeon B."/>
            <person name="Goodwin S."/>
            <person name="Spatafora J."/>
            <person name="Crous P."/>
            <person name="Grigoriev I."/>
        </authorList>
    </citation>
    <scope>NUCLEOTIDE SEQUENCE</scope>
    <source>
        <strain evidence="1">ATCC 200398</strain>
    </source>
</reference>
<comment type="caution">
    <text evidence="1">The sequence shown here is derived from an EMBL/GenBank/DDBJ whole genome shotgun (WGS) entry which is preliminary data.</text>
</comment>
<organism evidence="1 2">
    <name type="scientific">Lindgomyces ingoldianus</name>
    <dbReference type="NCBI Taxonomy" id="673940"/>
    <lineage>
        <taxon>Eukaryota</taxon>
        <taxon>Fungi</taxon>
        <taxon>Dikarya</taxon>
        <taxon>Ascomycota</taxon>
        <taxon>Pezizomycotina</taxon>
        <taxon>Dothideomycetes</taxon>
        <taxon>Pleosporomycetidae</taxon>
        <taxon>Pleosporales</taxon>
        <taxon>Lindgomycetaceae</taxon>
        <taxon>Lindgomyces</taxon>
    </lineage>
</organism>
<evidence type="ECO:0000313" key="2">
    <source>
        <dbReference type="Proteomes" id="UP000799755"/>
    </source>
</evidence>
<sequence>MEDQITCRRAIIYDQDLRQMEIRTNFGGQVITVGCFTDPCSSSLVSKSYRDKDPEKMDISISGNEGRIYTRGRCSRVNTLSWKDYLPAALPSVIQRVEEDYLIGYSGSNVWKSSRRSDPSGKVYPDDDSLGDDAINILDDPLWTAQGLCQSHSMQRLEAYGFRGASRRRTQEIQGLHVENKRFKITLTPVSMAKQEFNHFTLCKASTKNQGFQRAVLRSVQIRTYRVREPYRTFNDALGTVRSTDCITLLGSLYTQLCYSYPTPQFTLATPYPAFPLCDLCFLINTPHTTPPHTTPLAALQASSILAVLTGVRRTLIESYDTYTYLSSSLSYERTQNLTRTGLKIAQSYSTTPFYEEIVNALRPSLFDSDRSEAAS</sequence>
<dbReference type="EMBL" id="MU003500">
    <property type="protein sequence ID" value="KAF2473307.1"/>
    <property type="molecule type" value="Genomic_DNA"/>
</dbReference>